<evidence type="ECO:0000256" key="16">
    <source>
        <dbReference type="ARBA" id="ARBA00067967"/>
    </source>
</evidence>
<evidence type="ECO:0000256" key="8">
    <source>
        <dbReference type="ARBA" id="ARBA00023069"/>
    </source>
</evidence>
<feature type="transmembrane region" description="Helical" evidence="19">
    <location>
        <begin position="252"/>
        <end position="280"/>
    </location>
</feature>
<keyword evidence="6" id="KW-0552">Olfaction</keyword>
<feature type="transmembrane region" description="Helical" evidence="19">
    <location>
        <begin position="93"/>
        <end position="115"/>
    </location>
</feature>
<feature type="transmembrane region" description="Helical" evidence="19">
    <location>
        <begin position="16"/>
        <end position="33"/>
    </location>
</feature>
<evidence type="ECO:0000256" key="1">
    <source>
        <dbReference type="ARBA" id="ARBA00004272"/>
    </source>
</evidence>
<feature type="transmembrane region" description="Helical" evidence="19">
    <location>
        <begin position="45"/>
        <end position="65"/>
    </location>
</feature>
<dbReference type="Gene3D" id="1.20.1070.10">
    <property type="entry name" value="Rhodopsin 7-helix transmembrane proteins"/>
    <property type="match status" value="1"/>
</dbReference>
<comment type="subunit">
    <text evidence="15">Interacts with odr-4.</text>
</comment>
<evidence type="ECO:0000256" key="13">
    <source>
        <dbReference type="ARBA" id="ARBA00054965"/>
    </source>
</evidence>
<dbReference type="GO" id="GO:0006935">
    <property type="term" value="P:chemotaxis"/>
    <property type="evidence" value="ECO:0007669"/>
    <property type="project" value="UniProtKB-KW"/>
</dbReference>
<evidence type="ECO:0000256" key="14">
    <source>
        <dbReference type="ARBA" id="ARBA00061678"/>
    </source>
</evidence>
<feature type="transmembrane region" description="Helical" evidence="19">
    <location>
        <begin position="286"/>
        <end position="310"/>
    </location>
</feature>
<dbReference type="eggNOG" id="ENOG502TG98">
    <property type="taxonomic scope" value="Eukaryota"/>
</dbReference>
<dbReference type="GO" id="GO:0042048">
    <property type="term" value="P:olfactory behavior"/>
    <property type="evidence" value="ECO:0000318"/>
    <property type="project" value="GO_Central"/>
</dbReference>
<keyword evidence="21" id="KW-1185">Reference proteome</keyword>
<reference evidence="20 21" key="1">
    <citation type="journal article" date="2003" name="PLoS Biol.">
        <title>The genome sequence of Caenorhabditis briggsae: a platform for comparative genomics.</title>
        <authorList>
            <person name="Stein L.D."/>
            <person name="Bao Z."/>
            <person name="Blasiar D."/>
            <person name="Blumenthal T."/>
            <person name="Brent M.R."/>
            <person name="Chen N."/>
            <person name="Chinwalla A."/>
            <person name="Clarke L."/>
            <person name="Clee C."/>
            <person name="Coghlan A."/>
            <person name="Coulson A."/>
            <person name="D'Eustachio P."/>
            <person name="Fitch D.H."/>
            <person name="Fulton L.A."/>
            <person name="Fulton R.E."/>
            <person name="Griffiths-Jones S."/>
            <person name="Harris T.W."/>
            <person name="Hillier L.W."/>
            <person name="Kamath R."/>
            <person name="Kuwabara P.E."/>
            <person name="Mardis E.R."/>
            <person name="Marra M.A."/>
            <person name="Miner T.L."/>
            <person name="Minx P."/>
            <person name="Mullikin J.C."/>
            <person name="Plumb R.W."/>
            <person name="Rogers J."/>
            <person name="Schein J.E."/>
            <person name="Sohrmann M."/>
            <person name="Spieth J."/>
            <person name="Stajich J.E."/>
            <person name="Wei C."/>
            <person name="Willey D."/>
            <person name="Wilson R.K."/>
            <person name="Durbin R."/>
            <person name="Waterston R.H."/>
        </authorList>
    </citation>
    <scope>NUCLEOTIDE SEQUENCE [LARGE SCALE GENOMIC DNA]</scope>
    <source>
        <strain evidence="20 21">AF16</strain>
    </source>
</reference>
<keyword evidence="10" id="KW-0675">Receptor</keyword>
<evidence type="ECO:0000313" key="20">
    <source>
        <dbReference type="EMBL" id="CAP26669.1"/>
    </source>
</evidence>
<keyword evidence="5 19" id="KW-0812">Transmembrane</keyword>
<comment type="similarity">
    <text evidence="14">Belongs to the nematode receptor-like protein str family.</text>
</comment>
<dbReference type="GO" id="GO:0060170">
    <property type="term" value="C:ciliary membrane"/>
    <property type="evidence" value="ECO:0007669"/>
    <property type="project" value="UniProtKB-SubCell"/>
</dbReference>
<evidence type="ECO:0000256" key="2">
    <source>
        <dbReference type="ARBA" id="ARBA00022475"/>
    </source>
</evidence>
<dbReference type="Proteomes" id="UP000008549">
    <property type="component" value="Unassembled WGS sequence"/>
</dbReference>
<dbReference type="GO" id="GO:0005886">
    <property type="term" value="C:plasma membrane"/>
    <property type="evidence" value="ECO:0000318"/>
    <property type="project" value="GO_Central"/>
</dbReference>
<evidence type="ECO:0000256" key="19">
    <source>
        <dbReference type="SAM" id="Phobius"/>
    </source>
</evidence>
<keyword evidence="9 19" id="KW-0472">Membrane</keyword>
<feature type="transmembrane region" description="Helical" evidence="19">
    <location>
        <begin position="199"/>
        <end position="224"/>
    </location>
</feature>
<evidence type="ECO:0000256" key="4">
    <source>
        <dbReference type="ARBA" id="ARBA00022606"/>
    </source>
</evidence>
<comment type="function">
    <text evidence="13">An odorant receptor which affects chemotaxis to the volatile odorant diacetyl. Specifies AWA neuronal cell fate via the odr-7 pathway.</text>
</comment>
<sequence length="341" mass="39214">MNGIEWSALLKRIQEITAFFSITVNFLLIYLIVTKSPKNLGAYKYLMVYISVFEIVYGILDVILAPQHYSHGPTFLVIVGTQDKMFGPETLTILNACWWGFFGASMAIFDVHFVYRWLVVSEHHLLESFNDWRVVLWFSIPLWYGLTWVCTGYFLSAANESTSRFIKDNIKQKFGWDFNDYIYLGPYLYEVLEDGSYDFHWMAFLGQGIITATIISSVVIVLVFGYRCYDRISHLVATSSSSARFQKLQRQLFYALVIQTFIPFVLMHIPGAIMVAFVFMNIDLGVYSAVLSMTIAIYPAVDPLPTLFIVESYRKALLRFLRCQKKTKPNVSSVATISSRF</sequence>
<evidence type="ECO:0000256" key="11">
    <source>
        <dbReference type="ARBA" id="ARBA00023180"/>
    </source>
</evidence>
<dbReference type="SUPFAM" id="SSF81321">
    <property type="entry name" value="Family A G protein-coupled receptor-like"/>
    <property type="match status" value="1"/>
</dbReference>
<gene>
    <name evidence="20 22" type="ORF">CBG06345</name>
    <name evidence="20" type="ORF">CBG_06345</name>
</gene>
<keyword evidence="12" id="KW-0966">Cell projection</keyword>
<evidence type="ECO:0000256" key="10">
    <source>
        <dbReference type="ARBA" id="ARBA00023170"/>
    </source>
</evidence>
<keyword evidence="4" id="KW-0716">Sensory transduction</keyword>
<dbReference type="RefSeq" id="XP_002647305.1">
    <property type="nucleotide sequence ID" value="XM_002647259.1"/>
</dbReference>
<protein>
    <recommendedName>
        <fullName evidence="16">Serpentine receptor class r-10</fullName>
    </recommendedName>
    <alternativeName>
        <fullName evidence="17">Odorant response abnormal protein 10</fullName>
    </alternativeName>
    <alternativeName>
        <fullName evidence="18">Olfactory receptor 10</fullName>
    </alternativeName>
</protein>
<dbReference type="WormBase" id="CBG06345">
    <property type="protein sequence ID" value="CBP15573"/>
    <property type="gene ID" value="WBGene00028640"/>
</dbReference>
<evidence type="ECO:0000256" key="15">
    <source>
        <dbReference type="ARBA" id="ARBA00064300"/>
    </source>
</evidence>
<dbReference type="GO" id="GO:0007186">
    <property type="term" value="P:G protein-coupled receptor signaling pathway"/>
    <property type="evidence" value="ECO:0000318"/>
    <property type="project" value="GO_Central"/>
</dbReference>
<dbReference type="CTD" id="8589304"/>
<dbReference type="EMBL" id="HE601320">
    <property type="protein sequence ID" value="CAP26669.1"/>
    <property type="molecule type" value="Genomic_DNA"/>
</dbReference>
<evidence type="ECO:0000256" key="18">
    <source>
        <dbReference type="ARBA" id="ARBA00082489"/>
    </source>
</evidence>
<dbReference type="PANTHER" id="PTHR22943:SF254">
    <property type="entry name" value="SEVEN TM RECEPTOR"/>
    <property type="match status" value="1"/>
</dbReference>
<dbReference type="GO" id="GO:0038022">
    <property type="term" value="F:G protein-coupled olfactory receptor activity"/>
    <property type="evidence" value="ECO:0000318"/>
    <property type="project" value="GO_Central"/>
</dbReference>
<keyword evidence="7 19" id="KW-1133">Transmembrane helix</keyword>
<dbReference type="PANTHER" id="PTHR22943">
    <property type="entry name" value="7-TRANSMEMBRANE DOMAIN RECEPTOR C.ELEGANS"/>
    <property type="match status" value="1"/>
</dbReference>
<keyword evidence="3" id="KW-0145">Chemotaxis</keyword>
<organism evidence="20 21">
    <name type="scientific">Caenorhabditis briggsae</name>
    <dbReference type="NCBI Taxonomy" id="6238"/>
    <lineage>
        <taxon>Eukaryota</taxon>
        <taxon>Metazoa</taxon>
        <taxon>Ecdysozoa</taxon>
        <taxon>Nematoda</taxon>
        <taxon>Chromadorea</taxon>
        <taxon>Rhabditida</taxon>
        <taxon>Rhabditina</taxon>
        <taxon>Rhabditomorpha</taxon>
        <taxon>Rhabditoidea</taxon>
        <taxon>Rhabditidae</taxon>
        <taxon>Peloderinae</taxon>
        <taxon>Caenorhabditis</taxon>
    </lineage>
</organism>
<reference evidence="20 21" key="2">
    <citation type="journal article" date="2011" name="PLoS Genet.">
        <title>Caenorhabditis briggsae recombinant inbred line genotypes reveal inter-strain incompatibility and the evolution of recombination.</title>
        <authorList>
            <person name="Ross J.A."/>
            <person name="Koboldt D.C."/>
            <person name="Staisch J.E."/>
            <person name="Chamberlin H.M."/>
            <person name="Gupta B.P."/>
            <person name="Miller R.D."/>
            <person name="Baird S.E."/>
            <person name="Haag E.S."/>
        </authorList>
    </citation>
    <scope>NUCLEOTIDE SEQUENCE [LARGE SCALE GENOMIC DNA]</scope>
    <source>
        <strain evidence="20 21">AF16</strain>
    </source>
</reference>
<accession>A8X209</accession>
<dbReference type="GeneID" id="8589304"/>
<dbReference type="FunFam" id="1.20.1070.10:FF:000128">
    <property type="entry name" value="Seven TM Receptor"/>
    <property type="match status" value="1"/>
</dbReference>
<dbReference type="AlphaFoldDB" id="A8X209"/>
<evidence type="ECO:0000256" key="5">
    <source>
        <dbReference type="ARBA" id="ARBA00022692"/>
    </source>
</evidence>
<feature type="transmembrane region" description="Helical" evidence="19">
    <location>
        <begin position="135"/>
        <end position="155"/>
    </location>
</feature>
<dbReference type="HOGENOM" id="CLU_036335_2_0_1"/>
<dbReference type="KEGG" id="cbr:CBG_06345"/>
<evidence type="ECO:0000313" key="22">
    <source>
        <dbReference type="WormBase" id="CBG06345"/>
    </source>
</evidence>
<name>A8X209_CAEBR</name>
<evidence type="ECO:0000256" key="7">
    <source>
        <dbReference type="ARBA" id="ARBA00022989"/>
    </source>
</evidence>
<keyword evidence="11" id="KW-0325">Glycoprotein</keyword>
<dbReference type="InParanoid" id="A8X209"/>
<keyword evidence="8" id="KW-0969">Cilium</keyword>
<dbReference type="OMA" id="WSTICEL"/>
<proteinExistence type="inferred from homology"/>
<evidence type="ECO:0000256" key="9">
    <source>
        <dbReference type="ARBA" id="ARBA00023136"/>
    </source>
</evidence>
<evidence type="ECO:0000256" key="12">
    <source>
        <dbReference type="ARBA" id="ARBA00023273"/>
    </source>
</evidence>
<dbReference type="Pfam" id="PF10326">
    <property type="entry name" value="7TM_GPCR_Str"/>
    <property type="match status" value="1"/>
</dbReference>
<dbReference type="STRING" id="6238.A8X209"/>
<evidence type="ECO:0000313" key="21">
    <source>
        <dbReference type="Proteomes" id="UP000008549"/>
    </source>
</evidence>
<evidence type="ECO:0000256" key="3">
    <source>
        <dbReference type="ARBA" id="ARBA00022500"/>
    </source>
</evidence>
<evidence type="ECO:0000256" key="17">
    <source>
        <dbReference type="ARBA" id="ARBA00078653"/>
    </source>
</evidence>
<comment type="subcellular location">
    <subcellularLocation>
        <location evidence="1">Cell projection</location>
        <location evidence="1">Cilium membrane</location>
        <topology evidence="1">Multi-pass membrane protein</topology>
    </subcellularLocation>
</comment>
<evidence type="ECO:0000256" key="6">
    <source>
        <dbReference type="ARBA" id="ARBA00022725"/>
    </source>
</evidence>
<keyword evidence="2" id="KW-1003">Cell membrane</keyword>
<dbReference type="InterPro" id="IPR019428">
    <property type="entry name" value="7TM_GPCR_serpentine_rcpt_Str"/>
</dbReference>